<gene>
    <name evidence="2" type="ORF">IAD16_01710</name>
</gene>
<comment type="caution">
    <text evidence="2">The sequence shown here is derived from an EMBL/GenBank/DDBJ whole genome shotgun (WGS) entry which is preliminary data.</text>
</comment>
<organism evidence="2 3">
    <name type="scientific">Candidatus Fimisoma avicola</name>
    <dbReference type="NCBI Taxonomy" id="2840826"/>
    <lineage>
        <taxon>Bacteria</taxon>
        <taxon>Bacillati</taxon>
        <taxon>Bacillota</taxon>
        <taxon>Clostridia</taxon>
        <taxon>Eubacteriales</taxon>
        <taxon>Candidatus Fimisoma</taxon>
    </lineage>
</organism>
<reference evidence="2" key="2">
    <citation type="journal article" date="2021" name="PeerJ">
        <title>Extensive microbial diversity within the chicken gut microbiome revealed by metagenomics and culture.</title>
        <authorList>
            <person name="Gilroy R."/>
            <person name="Ravi A."/>
            <person name="Getino M."/>
            <person name="Pursley I."/>
            <person name="Horton D.L."/>
            <person name="Alikhan N.F."/>
            <person name="Baker D."/>
            <person name="Gharbi K."/>
            <person name="Hall N."/>
            <person name="Watson M."/>
            <person name="Adriaenssens E.M."/>
            <person name="Foster-Nyarko E."/>
            <person name="Jarju S."/>
            <person name="Secka A."/>
            <person name="Antonio M."/>
            <person name="Oren A."/>
            <person name="Chaudhuri R.R."/>
            <person name="La Ragione R."/>
            <person name="Hildebrand F."/>
            <person name="Pallen M.J."/>
        </authorList>
    </citation>
    <scope>NUCLEOTIDE SEQUENCE</scope>
    <source>
        <strain evidence="2">11300</strain>
    </source>
</reference>
<accession>A0A9D1L7R9</accession>
<dbReference type="AlphaFoldDB" id="A0A9D1L7R9"/>
<dbReference type="EMBL" id="DVMO01000027">
    <property type="protein sequence ID" value="HIU27081.1"/>
    <property type="molecule type" value="Genomic_DNA"/>
</dbReference>
<dbReference type="SUPFAM" id="SSF51695">
    <property type="entry name" value="PLC-like phosphodiesterases"/>
    <property type="match status" value="1"/>
</dbReference>
<dbReference type="PANTHER" id="PTHR46211:SF1">
    <property type="entry name" value="GLYCEROPHOSPHODIESTER PHOSPHODIESTERASE, CYTOPLASMIC"/>
    <property type="match status" value="1"/>
</dbReference>
<dbReference type="GO" id="GO:0006629">
    <property type="term" value="P:lipid metabolic process"/>
    <property type="evidence" value="ECO:0007669"/>
    <property type="project" value="InterPro"/>
</dbReference>
<dbReference type="PANTHER" id="PTHR46211">
    <property type="entry name" value="GLYCEROPHOSPHORYL DIESTER PHOSPHODIESTERASE"/>
    <property type="match status" value="1"/>
</dbReference>
<proteinExistence type="predicted"/>
<dbReference type="GO" id="GO:0008081">
    <property type="term" value="F:phosphoric diester hydrolase activity"/>
    <property type="evidence" value="ECO:0007669"/>
    <property type="project" value="InterPro"/>
</dbReference>
<reference evidence="2" key="1">
    <citation type="submission" date="2020-10" db="EMBL/GenBank/DDBJ databases">
        <authorList>
            <person name="Gilroy R."/>
        </authorList>
    </citation>
    <scope>NUCLEOTIDE SEQUENCE</scope>
    <source>
        <strain evidence="2">11300</strain>
    </source>
</reference>
<dbReference type="InterPro" id="IPR017946">
    <property type="entry name" value="PLC-like_Pdiesterase_TIM-brl"/>
</dbReference>
<evidence type="ECO:0000313" key="2">
    <source>
        <dbReference type="EMBL" id="HIU27081.1"/>
    </source>
</evidence>
<dbReference type="InterPro" id="IPR030395">
    <property type="entry name" value="GP_PDE_dom"/>
</dbReference>
<feature type="domain" description="GP-PDE" evidence="1">
    <location>
        <begin position="12"/>
        <end position="250"/>
    </location>
</feature>
<protein>
    <submittedName>
        <fullName evidence="2">Glycerophosphodiester phosphodiesterase</fullName>
    </submittedName>
</protein>
<dbReference type="PROSITE" id="PS51704">
    <property type="entry name" value="GP_PDE"/>
    <property type="match status" value="1"/>
</dbReference>
<evidence type="ECO:0000313" key="3">
    <source>
        <dbReference type="Proteomes" id="UP000824091"/>
    </source>
</evidence>
<dbReference type="Proteomes" id="UP000824091">
    <property type="component" value="Unassembled WGS sequence"/>
</dbReference>
<dbReference type="Gene3D" id="3.20.20.190">
    <property type="entry name" value="Phosphatidylinositol (PI) phosphodiesterase"/>
    <property type="match status" value="1"/>
</dbReference>
<sequence length="250" mass="28472">MRKEQLVRELLNCRYAHRGLHDKPRIAENSMTAFERAAAGGFGIELDVHLTGDGRLAVIHDKSLARTCGKDVDIDRISFAEAGRYTLEESGETIPEFRSVLGAVDGRVPIIVELKVDAGASREELCRKVARELDGYEGRFCIESFDPIAVRWFKKNRPFMVRGQLAGSLKKQGTKINILSEFLLKNLWVNTINAPDFVAYRFEDREEKAFRRYKGAKFLWTIRKYEDLLTAEAMGAAGIFEQFDPREYDG</sequence>
<name>A0A9D1L7R9_9FIRM</name>
<evidence type="ECO:0000259" key="1">
    <source>
        <dbReference type="PROSITE" id="PS51704"/>
    </source>
</evidence>
<dbReference type="Pfam" id="PF03009">
    <property type="entry name" value="GDPD"/>
    <property type="match status" value="1"/>
</dbReference>